<gene>
    <name evidence="1" type="ORF">TTEB3V08_LOCUS4142</name>
</gene>
<sequence length="271" mass="30297">MPMTVPRKGEFNEEEYSHKDFEISPNALENDEPFLGFKVNDDRMLDIGERQAHQGAASTESNMLAERRPSRPKLIHAGRRGRPTKIYQPAANRADQNLARNNDRPYVDSYSLLNAELSLAAAVGLFSGVVYSSGAFRLQPRLVKLGKPPSMHPDYYLNLDLPIVGGLVYCEIRTSITPSMGIKPTALPIEHYCGQWLPHNKLELLGISLEVDQAKLIESRKPTDRKAVRKAYQEAMVHRCQVAGTPIVGAVTRHGKLTSMFKLPQTFSKDT</sequence>
<accession>A0A7R9FM52</accession>
<protein>
    <submittedName>
        <fullName evidence="1">Uncharacterized protein</fullName>
    </submittedName>
</protein>
<reference evidence="1" key="1">
    <citation type="submission" date="2020-11" db="EMBL/GenBank/DDBJ databases">
        <authorList>
            <person name="Tran Van P."/>
        </authorList>
    </citation>
    <scope>NUCLEOTIDE SEQUENCE</scope>
</reference>
<proteinExistence type="predicted"/>
<organism evidence="1">
    <name type="scientific">Timema tahoe</name>
    <dbReference type="NCBI Taxonomy" id="61484"/>
    <lineage>
        <taxon>Eukaryota</taxon>
        <taxon>Metazoa</taxon>
        <taxon>Ecdysozoa</taxon>
        <taxon>Arthropoda</taxon>
        <taxon>Hexapoda</taxon>
        <taxon>Insecta</taxon>
        <taxon>Pterygota</taxon>
        <taxon>Neoptera</taxon>
        <taxon>Polyneoptera</taxon>
        <taxon>Phasmatodea</taxon>
        <taxon>Timematodea</taxon>
        <taxon>Timematoidea</taxon>
        <taxon>Timematidae</taxon>
        <taxon>Timema</taxon>
    </lineage>
</organism>
<dbReference type="AlphaFoldDB" id="A0A7R9FM52"/>
<dbReference type="EMBL" id="OE001142">
    <property type="protein sequence ID" value="CAD7456103.1"/>
    <property type="molecule type" value="Genomic_DNA"/>
</dbReference>
<dbReference type="Gene3D" id="2.30.30.140">
    <property type="match status" value="1"/>
</dbReference>
<evidence type="ECO:0000313" key="1">
    <source>
        <dbReference type="EMBL" id="CAD7456103.1"/>
    </source>
</evidence>
<name>A0A7R9FM52_9NEOP</name>